<protein>
    <recommendedName>
        <fullName evidence="3">RRM domain-containing protein</fullName>
    </recommendedName>
</protein>
<dbReference type="AlphaFoldDB" id="A0A8X7S4Q3"/>
<keyword evidence="2" id="KW-1185">Reference proteome</keyword>
<name>A0A8X7S4Q3_BRACI</name>
<evidence type="ECO:0000313" key="2">
    <source>
        <dbReference type="Proteomes" id="UP000886595"/>
    </source>
</evidence>
<proteinExistence type="predicted"/>
<sequence>MSVEGYDTSSSRDEVEEALRKHFASREIKLIHASAPEVDERRTILCRYALIYLNEEDEEKALKFDGSDMRGRILRVAAYPFDSNHLEHFFAPTKAQDKYLQRTLFVTGFDTSLTKDDTKVMVRRVFPGSGCLVLSEGRVFVNLRGQDAIDKALQLSGDSVGGFKIVVNGISPLKKVRGVCTGSGCPSISSATISAMRERSKAARLAMAEKDKAILCEGNQETIMTTD</sequence>
<gene>
    <name evidence="1" type="ORF">Bca52824_037410</name>
</gene>
<comment type="caution">
    <text evidence="1">The sequence shown here is derived from an EMBL/GenBank/DDBJ whole genome shotgun (WGS) entry which is preliminary data.</text>
</comment>
<dbReference type="Gene3D" id="3.30.70.330">
    <property type="match status" value="2"/>
</dbReference>
<evidence type="ECO:0008006" key="3">
    <source>
        <dbReference type="Google" id="ProtNLM"/>
    </source>
</evidence>
<organism evidence="1 2">
    <name type="scientific">Brassica carinata</name>
    <name type="common">Ethiopian mustard</name>
    <name type="synonym">Abyssinian cabbage</name>
    <dbReference type="NCBI Taxonomy" id="52824"/>
    <lineage>
        <taxon>Eukaryota</taxon>
        <taxon>Viridiplantae</taxon>
        <taxon>Streptophyta</taxon>
        <taxon>Embryophyta</taxon>
        <taxon>Tracheophyta</taxon>
        <taxon>Spermatophyta</taxon>
        <taxon>Magnoliopsida</taxon>
        <taxon>eudicotyledons</taxon>
        <taxon>Gunneridae</taxon>
        <taxon>Pentapetalae</taxon>
        <taxon>rosids</taxon>
        <taxon>malvids</taxon>
        <taxon>Brassicales</taxon>
        <taxon>Brassicaceae</taxon>
        <taxon>Brassiceae</taxon>
        <taxon>Brassica</taxon>
    </lineage>
</organism>
<dbReference type="SUPFAM" id="SSF54928">
    <property type="entry name" value="RNA-binding domain, RBD"/>
    <property type="match status" value="1"/>
</dbReference>
<dbReference type="OrthoDB" id="1085421at2759"/>
<reference evidence="1 2" key="1">
    <citation type="submission" date="2020-02" db="EMBL/GenBank/DDBJ databases">
        <authorList>
            <person name="Ma Q."/>
            <person name="Huang Y."/>
            <person name="Song X."/>
            <person name="Pei D."/>
        </authorList>
    </citation>
    <scope>NUCLEOTIDE SEQUENCE [LARGE SCALE GENOMIC DNA]</scope>
    <source>
        <strain evidence="1">Sxm20200214</strain>
        <tissue evidence="1">Leaf</tissue>
    </source>
</reference>
<evidence type="ECO:0000313" key="1">
    <source>
        <dbReference type="EMBL" id="KAG2300938.1"/>
    </source>
</evidence>
<dbReference type="InterPro" id="IPR035979">
    <property type="entry name" value="RBD_domain_sf"/>
</dbReference>
<accession>A0A8X7S4Q3</accession>
<dbReference type="Proteomes" id="UP000886595">
    <property type="component" value="Unassembled WGS sequence"/>
</dbReference>
<dbReference type="InterPro" id="IPR012677">
    <property type="entry name" value="Nucleotide-bd_a/b_plait_sf"/>
</dbReference>
<dbReference type="EMBL" id="JAAMPC010000008">
    <property type="protein sequence ID" value="KAG2300938.1"/>
    <property type="molecule type" value="Genomic_DNA"/>
</dbReference>
<dbReference type="GO" id="GO:0003676">
    <property type="term" value="F:nucleic acid binding"/>
    <property type="evidence" value="ECO:0007669"/>
    <property type="project" value="InterPro"/>
</dbReference>